<organism evidence="1 2">
    <name type="scientific">Vallitalea guaymasensis</name>
    <dbReference type="NCBI Taxonomy" id="1185412"/>
    <lineage>
        <taxon>Bacteria</taxon>
        <taxon>Bacillati</taxon>
        <taxon>Bacillota</taxon>
        <taxon>Clostridia</taxon>
        <taxon>Lachnospirales</taxon>
        <taxon>Vallitaleaceae</taxon>
        <taxon>Vallitalea</taxon>
    </lineage>
</organism>
<evidence type="ECO:0000313" key="2">
    <source>
        <dbReference type="Proteomes" id="UP000677305"/>
    </source>
</evidence>
<dbReference type="RefSeq" id="WP_193774560.1">
    <property type="nucleotide sequence ID" value="NZ_CAJXUH010000021.1"/>
</dbReference>
<reference evidence="1 2" key="1">
    <citation type="submission" date="2020-07" db="EMBL/GenBank/DDBJ databases">
        <title>Vallitalea guaymasensis genome.</title>
        <authorList>
            <person name="Postec A."/>
        </authorList>
    </citation>
    <scope>NUCLEOTIDE SEQUENCE [LARGE SCALE GENOMIC DNA]</scope>
    <source>
        <strain evidence="1 2">Ra1766G1</strain>
    </source>
</reference>
<dbReference type="KEGG" id="vgu:HYG85_15215"/>
<proteinExistence type="predicted"/>
<dbReference type="EMBL" id="CP058561">
    <property type="protein sequence ID" value="QUH30194.1"/>
    <property type="molecule type" value="Genomic_DNA"/>
</dbReference>
<keyword evidence="2" id="KW-1185">Reference proteome</keyword>
<evidence type="ECO:0000313" key="1">
    <source>
        <dbReference type="EMBL" id="QUH30194.1"/>
    </source>
</evidence>
<gene>
    <name evidence="1" type="ORF">HYG85_15215</name>
</gene>
<protein>
    <submittedName>
        <fullName evidence="1">Uncharacterized protein</fullName>
    </submittedName>
</protein>
<accession>A0A8J8MBY8</accession>
<dbReference type="AlphaFoldDB" id="A0A8J8MBY8"/>
<dbReference type="Proteomes" id="UP000677305">
    <property type="component" value="Chromosome"/>
</dbReference>
<sequence>MLNTNLYYYNVFGNIQPNRSIKDYKEMLLREQFIRLNKNTNVKYRNKSKTNI</sequence>
<name>A0A8J8MBY8_9FIRM</name>